<evidence type="ECO:0000313" key="1">
    <source>
        <dbReference type="EMBL" id="CAL5132600.1"/>
    </source>
</evidence>
<dbReference type="AlphaFoldDB" id="A0AAV2T865"/>
<accession>A0AAV2T865</accession>
<protein>
    <submittedName>
        <fullName evidence="1">Uncharacterized protein</fullName>
    </submittedName>
</protein>
<evidence type="ECO:0000313" key="2">
    <source>
        <dbReference type="Proteomes" id="UP001497525"/>
    </source>
</evidence>
<reference evidence="1" key="1">
    <citation type="submission" date="2024-06" db="EMBL/GenBank/DDBJ databases">
        <authorList>
            <person name="Liu X."/>
            <person name="Lenzi L."/>
            <person name="Haldenby T S."/>
            <person name="Uol C."/>
        </authorList>
    </citation>
    <scope>NUCLEOTIDE SEQUENCE</scope>
</reference>
<gene>
    <name evidence="1" type="ORF">CDAUBV1_LOCUS5452</name>
</gene>
<organism evidence="1 2">
    <name type="scientific">Calicophoron daubneyi</name>
    <name type="common">Rumen fluke</name>
    <name type="synonym">Paramphistomum daubneyi</name>
    <dbReference type="NCBI Taxonomy" id="300641"/>
    <lineage>
        <taxon>Eukaryota</taxon>
        <taxon>Metazoa</taxon>
        <taxon>Spiralia</taxon>
        <taxon>Lophotrochozoa</taxon>
        <taxon>Platyhelminthes</taxon>
        <taxon>Trematoda</taxon>
        <taxon>Digenea</taxon>
        <taxon>Plagiorchiida</taxon>
        <taxon>Pronocephalata</taxon>
        <taxon>Paramphistomoidea</taxon>
        <taxon>Paramphistomidae</taxon>
        <taxon>Calicophoron</taxon>
    </lineage>
</organism>
<name>A0AAV2T865_CALDB</name>
<sequence>MPHSSYQRDASYDYEQAWACTTRILECIERIKPQLACFHLFVRVDSLKQEFRYLAHLLHADLTRPCTRSASRLEKISTKGIFASARLKKSSVPAQEAVDKSLGLNILPRKQLVYATVRPNVGDVSKVVKHCNRLKQSLAEKTAIDPNDTAQVLPSYHTARMDINLATKSLCVLEGLTVLISTMLPQQMHANEECNTYVLSMIHQMRKMLNKIVETASRINNRRHVDRILIHLRRRSTAKSFIYLIDQEKHKKSPWRL</sequence>
<comment type="caution">
    <text evidence="1">The sequence shown here is derived from an EMBL/GenBank/DDBJ whole genome shotgun (WGS) entry which is preliminary data.</text>
</comment>
<dbReference type="Proteomes" id="UP001497525">
    <property type="component" value="Unassembled WGS sequence"/>
</dbReference>
<proteinExistence type="predicted"/>
<dbReference type="EMBL" id="CAXLJL010000134">
    <property type="protein sequence ID" value="CAL5132600.1"/>
    <property type="molecule type" value="Genomic_DNA"/>
</dbReference>